<comment type="caution">
    <text evidence="16">The sequence shown here is derived from an EMBL/GenBank/DDBJ whole genome shotgun (WGS) entry which is preliminary data.</text>
</comment>
<dbReference type="GO" id="GO:0006281">
    <property type="term" value="P:DNA repair"/>
    <property type="evidence" value="ECO:0007669"/>
    <property type="project" value="UniProtKB-UniRule"/>
</dbReference>
<keyword evidence="5 12" id="KW-0378">Hydrolase</keyword>
<dbReference type="NCBIfam" id="TIGR00498">
    <property type="entry name" value="lexA"/>
    <property type="match status" value="1"/>
</dbReference>
<dbReference type="InterPro" id="IPR036388">
    <property type="entry name" value="WH-like_DNA-bd_sf"/>
</dbReference>
<evidence type="ECO:0000256" key="4">
    <source>
        <dbReference type="ARBA" id="ARBA00022763"/>
    </source>
</evidence>
<proteinExistence type="inferred from homology"/>
<feature type="active site" description="For autocatalytic cleavage activity" evidence="12">
    <location>
        <position position="120"/>
    </location>
</feature>
<sequence>MSNLTKKQKEVFDYIKNFIDRYDYAPSYREIAQAFDFSSIATVAGYIDALKEKGFLDNEHNIARSIQLTPRFDERSYAIPLLGIIAAGAPIEAVRTSETIDVPRDMMGPDIFALKVRGDSMKDDGIYDGDYAVIQRVSSPSNGDIVVALLDGKNVTLKRFYKEKNRIRLQPANKKYQPIYADKVIIQGRLRGVIRKFA</sequence>
<dbReference type="InterPro" id="IPR039418">
    <property type="entry name" value="LexA-like"/>
</dbReference>
<dbReference type="PANTHER" id="PTHR33516">
    <property type="entry name" value="LEXA REPRESSOR"/>
    <property type="match status" value="1"/>
</dbReference>
<evidence type="ECO:0000256" key="8">
    <source>
        <dbReference type="ARBA" id="ARBA00023125"/>
    </source>
</evidence>
<evidence type="ECO:0000259" key="14">
    <source>
        <dbReference type="Pfam" id="PF00717"/>
    </source>
</evidence>
<dbReference type="GO" id="GO:0045892">
    <property type="term" value="P:negative regulation of DNA-templated transcription"/>
    <property type="evidence" value="ECO:0007669"/>
    <property type="project" value="UniProtKB-UniRule"/>
</dbReference>
<feature type="DNA-binding region" description="H-T-H motif" evidence="12">
    <location>
        <begin position="28"/>
        <end position="48"/>
    </location>
</feature>
<evidence type="ECO:0000256" key="10">
    <source>
        <dbReference type="ARBA" id="ARBA00023204"/>
    </source>
</evidence>
<dbReference type="PRINTS" id="PR00726">
    <property type="entry name" value="LEXASERPTASE"/>
</dbReference>
<dbReference type="AlphaFoldDB" id="A0A0G0DK16"/>
<dbReference type="SUPFAM" id="SSF46785">
    <property type="entry name" value="Winged helix' DNA-binding domain"/>
    <property type="match status" value="1"/>
</dbReference>
<comment type="similarity">
    <text evidence="1 12 13">Belongs to the peptidase S24 family.</text>
</comment>
<keyword evidence="4 12" id="KW-0227">DNA damage</keyword>
<dbReference type="STRING" id="1618333.UR93_C0002G0048"/>
<dbReference type="SUPFAM" id="SSF51306">
    <property type="entry name" value="LexA/Signal peptidase"/>
    <property type="match status" value="1"/>
</dbReference>
<dbReference type="GO" id="GO:0003677">
    <property type="term" value="F:DNA binding"/>
    <property type="evidence" value="ECO:0007669"/>
    <property type="project" value="UniProtKB-UniRule"/>
</dbReference>
<dbReference type="Pfam" id="PF00717">
    <property type="entry name" value="Peptidase_S24"/>
    <property type="match status" value="1"/>
</dbReference>
<keyword evidence="3 12" id="KW-0235">DNA replication</keyword>
<dbReference type="Pfam" id="PF01726">
    <property type="entry name" value="LexA_DNA_bind"/>
    <property type="match status" value="1"/>
</dbReference>
<comment type="catalytic activity">
    <reaction evidence="12">
        <text>Hydrolysis of Ala-|-Gly bond in repressor LexA.</text>
        <dbReference type="EC" id="3.4.21.88"/>
    </reaction>
</comment>
<dbReference type="InterPro" id="IPR006197">
    <property type="entry name" value="Peptidase_S24_LexA"/>
</dbReference>
<dbReference type="HAMAP" id="MF_00015">
    <property type="entry name" value="LexA"/>
    <property type="match status" value="1"/>
</dbReference>
<evidence type="ECO:0000256" key="3">
    <source>
        <dbReference type="ARBA" id="ARBA00022705"/>
    </source>
</evidence>
<evidence type="ECO:0000256" key="7">
    <source>
        <dbReference type="ARBA" id="ARBA00023015"/>
    </source>
</evidence>
<evidence type="ECO:0000313" key="17">
    <source>
        <dbReference type="Proteomes" id="UP000034316"/>
    </source>
</evidence>
<keyword evidence="6 12" id="KW-0068">Autocatalytic cleavage</keyword>
<keyword evidence="11 12" id="KW-0742">SOS response</keyword>
<feature type="active site" description="For autocatalytic cleavage activity" evidence="12">
    <location>
        <position position="158"/>
    </location>
</feature>
<evidence type="ECO:0000256" key="6">
    <source>
        <dbReference type="ARBA" id="ARBA00022813"/>
    </source>
</evidence>
<dbReference type="GO" id="GO:0006508">
    <property type="term" value="P:proteolysis"/>
    <property type="evidence" value="ECO:0007669"/>
    <property type="project" value="InterPro"/>
</dbReference>
<feature type="site" description="Cleavage; by autolysis" evidence="12">
    <location>
        <begin position="87"/>
        <end position="88"/>
    </location>
</feature>
<dbReference type="InterPro" id="IPR006200">
    <property type="entry name" value="LexA"/>
</dbReference>
<keyword evidence="7 12" id="KW-0805">Transcription regulation</keyword>
<dbReference type="Gene3D" id="1.10.10.10">
    <property type="entry name" value="Winged helix-like DNA-binding domain superfamily/Winged helix DNA-binding domain"/>
    <property type="match status" value="1"/>
</dbReference>
<evidence type="ECO:0000256" key="9">
    <source>
        <dbReference type="ARBA" id="ARBA00023163"/>
    </source>
</evidence>
<accession>A0A0G0DK16</accession>
<evidence type="ECO:0000256" key="11">
    <source>
        <dbReference type="ARBA" id="ARBA00023236"/>
    </source>
</evidence>
<dbReference type="InterPro" id="IPR006199">
    <property type="entry name" value="LexA_DNA-bd_dom"/>
</dbReference>
<evidence type="ECO:0000259" key="15">
    <source>
        <dbReference type="Pfam" id="PF01726"/>
    </source>
</evidence>
<evidence type="ECO:0000256" key="12">
    <source>
        <dbReference type="HAMAP-Rule" id="MF_00015"/>
    </source>
</evidence>
<dbReference type="InterPro" id="IPR015927">
    <property type="entry name" value="Peptidase_S24_S26A/B/C"/>
</dbReference>
<reference evidence="16 17" key="1">
    <citation type="journal article" date="2015" name="Nature">
        <title>rRNA introns, odd ribosomes, and small enigmatic genomes across a large radiation of phyla.</title>
        <authorList>
            <person name="Brown C.T."/>
            <person name="Hug L.A."/>
            <person name="Thomas B.C."/>
            <person name="Sharon I."/>
            <person name="Castelle C.J."/>
            <person name="Singh A."/>
            <person name="Wilkins M.J."/>
            <person name="Williams K.H."/>
            <person name="Banfield J.F."/>
        </authorList>
    </citation>
    <scope>NUCLEOTIDE SEQUENCE [LARGE SCALE GENOMIC DNA]</scope>
</reference>
<comment type="function">
    <text evidence="12">Represses a number of genes involved in the response to DNA damage (SOS response), including recA and lexA. In the presence of single-stranded DNA, RecA interacts with LexA causing an autocatalytic cleavage which disrupts the DNA-binding part of LexA, leading to derepression of the SOS regulon and eventually DNA repair.</text>
</comment>
<keyword evidence="8 12" id="KW-0238">DNA-binding</keyword>
<evidence type="ECO:0000256" key="1">
    <source>
        <dbReference type="ARBA" id="ARBA00007484"/>
    </source>
</evidence>
<evidence type="ECO:0000256" key="5">
    <source>
        <dbReference type="ARBA" id="ARBA00022801"/>
    </source>
</evidence>
<dbReference type="GO" id="GO:0006260">
    <property type="term" value="P:DNA replication"/>
    <property type="evidence" value="ECO:0007669"/>
    <property type="project" value="UniProtKB-UniRule"/>
</dbReference>
<feature type="domain" description="Peptidase S24/S26A/S26B/S26C" evidence="14">
    <location>
        <begin position="80"/>
        <end position="190"/>
    </location>
</feature>
<evidence type="ECO:0000256" key="13">
    <source>
        <dbReference type="RuleBase" id="RU003991"/>
    </source>
</evidence>
<dbReference type="FunFam" id="2.10.109.10:FF:000001">
    <property type="entry name" value="LexA repressor"/>
    <property type="match status" value="1"/>
</dbReference>
<keyword evidence="2 12" id="KW-0678">Repressor</keyword>
<dbReference type="GO" id="GO:0004252">
    <property type="term" value="F:serine-type endopeptidase activity"/>
    <property type="evidence" value="ECO:0007669"/>
    <property type="project" value="UniProtKB-UniRule"/>
</dbReference>
<keyword evidence="9 12" id="KW-0804">Transcription</keyword>
<dbReference type="PATRIC" id="fig|1618333.3.peg.145"/>
<feature type="domain" description="LexA repressor DNA-binding" evidence="15">
    <location>
        <begin position="1"/>
        <end position="64"/>
    </location>
</feature>
<organism evidence="16 17">
    <name type="scientific">Berkelbacteria bacterium GW2011_GWA2_35_9</name>
    <dbReference type="NCBI Taxonomy" id="1618333"/>
    <lineage>
        <taxon>Bacteria</taxon>
        <taxon>Candidatus Berkelbacteria</taxon>
    </lineage>
</organism>
<name>A0A0G0DK16_9BACT</name>
<dbReference type="CDD" id="cd06529">
    <property type="entry name" value="S24_LexA-like"/>
    <property type="match status" value="1"/>
</dbReference>
<dbReference type="GO" id="GO:0009432">
    <property type="term" value="P:SOS response"/>
    <property type="evidence" value="ECO:0007669"/>
    <property type="project" value="UniProtKB-UniRule"/>
</dbReference>
<dbReference type="Gene3D" id="2.10.109.10">
    <property type="entry name" value="Umud Fragment, subunit A"/>
    <property type="match status" value="1"/>
</dbReference>
<dbReference type="EMBL" id="LBRB01000002">
    <property type="protein sequence ID" value="KKP89146.1"/>
    <property type="molecule type" value="Genomic_DNA"/>
</dbReference>
<dbReference type="Proteomes" id="UP000034316">
    <property type="component" value="Unassembled WGS sequence"/>
</dbReference>
<evidence type="ECO:0000256" key="2">
    <source>
        <dbReference type="ARBA" id="ARBA00022491"/>
    </source>
</evidence>
<keyword evidence="10 12" id="KW-0234">DNA repair</keyword>
<comment type="subunit">
    <text evidence="12">Homodimer.</text>
</comment>
<dbReference type="InterPro" id="IPR050077">
    <property type="entry name" value="LexA_repressor"/>
</dbReference>
<dbReference type="InterPro" id="IPR036390">
    <property type="entry name" value="WH_DNA-bd_sf"/>
</dbReference>
<dbReference type="PANTHER" id="PTHR33516:SF2">
    <property type="entry name" value="LEXA REPRESSOR-RELATED"/>
    <property type="match status" value="1"/>
</dbReference>
<dbReference type="InterPro" id="IPR036286">
    <property type="entry name" value="LexA/Signal_pep-like_sf"/>
</dbReference>
<dbReference type="EC" id="3.4.21.88" evidence="12"/>
<gene>
    <name evidence="12" type="primary">lexA</name>
    <name evidence="16" type="ORF">UR93_C0002G0048</name>
</gene>
<evidence type="ECO:0000313" key="16">
    <source>
        <dbReference type="EMBL" id="KKP89146.1"/>
    </source>
</evidence>
<protein>
    <recommendedName>
        <fullName evidence="12">LexA repressor</fullName>
        <ecNumber evidence="12">3.4.21.88</ecNumber>
    </recommendedName>
</protein>